<organism evidence="1 2">
    <name type="scientific">Streptacidiphilus jiangxiensis</name>
    <dbReference type="NCBI Taxonomy" id="235985"/>
    <lineage>
        <taxon>Bacteria</taxon>
        <taxon>Bacillati</taxon>
        <taxon>Actinomycetota</taxon>
        <taxon>Actinomycetes</taxon>
        <taxon>Kitasatosporales</taxon>
        <taxon>Streptomycetaceae</taxon>
        <taxon>Streptacidiphilus</taxon>
    </lineage>
</organism>
<proteinExistence type="predicted"/>
<evidence type="ECO:0000313" key="2">
    <source>
        <dbReference type="Proteomes" id="UP000183015"/>
    </source>
</evidence>
<protein>
    <recommendedName>
        <fullName evidence="3">Type II toxin-antitoxin system RelE/ParE family toxin</fullName>
    </recommendedName>
</protein>
<dbReference type="AlphaFoldDB" id="A0A1H7ZM41"/>
<reference evidence="2" key="1">
    <citation type="submission" date="2016-10" db="EMBL/GenBank/DDBJ databases">
        <authorList>
            <person name="Varghese N."/>
        </authorList>
    </citation>
    <scope>NUCLEOTIDE SEQUENCE [LARGE SCALE GENOMIC DNA]</scope>
    <source>
        <strain evidence="2">DSM 45096 / BCRC 16803 / CGMCC 4.1857 / CIP 109030 / JCM 12277 / KCTC 19219 / NBRC 100920 / 33214</strain>
    </source>
</reference>
<keyword evidence="2" id="KW-1185">Reference proteome</keyword>
<dbReference type="RefSeq" id="WP_042457994.1">
    <property type="nucleotide sequence ID" value="NZ_BBPN01000050.1"/>
</dbReference>
<dbReference type="Proteomes" id="UP000183015">
    <property type="component" value="Unassembled WGS sequence"/>
</dbReference>
<evidence type="ECO:0008006" key="3">
    <source>
        <dbReference type="Google" id="ProtNLM"/>
    </source>
</evidence>
<dbReference type="eggNOG" id="ENOG5031KY2">
    <property type="taxonomic scope" value="Bacteria"/>
</dbReference>
<sequence>MSLPPRWTVAASEHAADTLQAVLKSGDERLYRAVLLFLRGAALELGSALAAGHRPPGLRLDDGRIALDVPREPVVVYYLADTARRELFVTDVIWLG</sequence>
<dbReference type="EMBL" id="FOAZ01000036">
    <property type="protein sequence ID" value="SEM59333.1"/>
    <property type="molecule type" value="Genomic_DNA"/>
</dbReference>
<dbReference type="STRING" id="235985.SAMN05414137_13625"/>
<dbReference type="OrthoDB" id="3854587at2"/>
<accession>A0A1H7ZM41</accession>
<evidence type="ECO:0000313" key="1">
    <source>
        <dbReference type="EMBL" id="SEM59333.1"/>
    </source>
</evidence>
<gene>
    <name evidence="1" type="ORF">SAMN05414137_13625</name>
</gene>
<name>A0A1H7ZM41_STRJI</name>